<comment type="caution">
    <text evidence="3">The sequence shown here is derived from an EMBL/GenBank/DDBJ whole genome shotgun (WGS) entry which is preliminary data.</text>
</comment>
<feature type="compositionally biased region" description="Basic and acidic residues" evidence="1">
    <location>
        <begin position="38"/>
        <end position="47"/>
    </location>
</feature>
<protein>
    <recommendedName>
        <fullName evidence="2">SCP domain-containing protein</fullName>
    </recommendedName>
</protein>
<reference evidence="3 4" key="1">
    <citation type="submission" date="2018-07" db="EMBL/GenBank/DDBJ databases">
        <title>Genome sequences of six Lactobacillus spp. isolated from bumble bee guts.</title>
        <authorList>
            <person name="Motta E.V.S."/>
            <person name="Moran N.A."/>
        </authorList>
    </citation>
    <scope>NUCLEOTIDE SEQUENCE [LARGE SCALE GENOMIC DNA]</scope>
    <source>
        <strain evidence="3 4">LV-8.1</strain>
    </source>
</reference>
<evidence type="ECO:0000259" key="2">
    <source>
        <dbReference type="Pfam" id="PF00188"/>
    </source>
</evidence>
<dbReference type="InterPro" id="IPR014044">
    <property type="entry name" value="CAP_dom"/>
</dbReference>
<dbReference type="InterPro" id="IPR035940">
    <property type="entry name" value="CAP_sf"/>
</dbReference>
<evidence type="ECO:0000313" key="3">
    <source>
        <dbReference type="EMBL" id="RHW45791.1"/>
    </source>
</evidence>
<dbReference type="EMBL" id="QOCS01000015">
    <property type="protein sequence ID" value="RHW45791.1"/>
    <property type="molecule type" value="Genomic_DNA"/>
</dbReference>
<evidence type="ECO:0000256" key="1">
    <source>
        <dbReference type="SAM" id="MobiDB-lite"/>
    </source>
</evidence>
<proteinExistence type="predicted"/>
<organism evidence="3 4">
    <name type="scientific">Bombilactobacillus bombi</name>
    <dbReference type="NCBI Taxonomy" id="1303590"/>
    <lineage>
        <taxon>Bacteria</taxon>
        <taxon>Bacillati</taxon>
        <taxon>Bacillota</taxon>
        <taxon>Bacilli</taxon>
        <taxon>Lactobacillales</taxon>
        <taxon>Lactobacillaceae</taxon>
        <taxon>Bombilactobacillus</taxon>
    </lineage>
</organism>
<sequence length="203" mass="22548">NVENIPNFGIINSNTSGSNASDSNSNNSSTNTNNSDNKINENWHKPDKNVHHENSVVYQQVIVNAINSKRASLGLQPLTINEKLTRAATIRTTEQYNDYKERENTTGPRPDGSNWWSVLSEVDYDWSYARECNFLLSNGIYGEGSDGSNDTPEQVAKSLMLLYEGAGYEDNYLSPKAKDVGVSIRYNDTGDKIYTVIEVGAPK</sequence>
<gene>
    <name evidence="3" type="ORF">DS832_07195</name>
</gene>
<dbReference type="SUPFAM" id="SSF55797">
    <property type="entry name" value="PR-1-like"/>
    <property type="match status" value="1"/>
</dbReference>
<feature type="domain" description="SCP" evidence="2">
    <location>
        <begin position="63"/>
        <end position="196"/>
    </location>
</feature>
<feature type="compositionally biased region" description="Low complexity" evidence="1">
    <location>
        <begin position="12"/>
        <end position="37"/>
    </location>
</feature>
<name>A0A3R6Z8Q4_9LACO</name>
<dbReference type="Pfam" id="PF00188">
    <property type="entry name" value="CAP"/>
    <property type="match status" value="1"/>
</dbReference>
<accession>A0A3R6Z8Q4</accession>
<dbReference type="Gene3D" id="3.40.33.10">
    <property type="entry name" value="CAP"/>
    <property type="match status" value="1"/>
</dbReference>
<dbReference type="AlphaFoldDB" id="A0A3R6Z8Q4"/>
<dbReference type="Proteomes" id="UP000284822">
    <property type="component" value="Unassembled WGS sequence"/>
</dbReference>
<dbReference type="RefSeq" id="WP_220451908.1">
    <property type="nucleotide sequence ID" value="NZ_QOCS01000015.1"/>
</dbReference>
<feature type="non-terminal residue" evidence="3">
    <location>
        <position position="1"/>
    </location>
</feature>
<feature type="region of interest" description="Disordered" evidence="1">
    <location>
        <begin position="1"/>
        <end position="47"/>
    </location>
</feature>
<evidence type="ECO:0000313" key="4">
    <source>
        <dbReference type="Proteomes" id="UP000284822"/>
    </source>
</evidence>